<evidence type="ECO:0000256" key="4">
    <source>
        <dbReference type="ARBA" id="ARBA00022605"/>
    </source>
</evidence>
<dbReference type="GO" id="GO:0004640">
    <property type="term" value="F:phosphoribosylanthranilate isomerase activity"/>
    <property type="evidence" value="ECO:0007669"/>
    <property type="project" value="TreeGrafter"/>
</dbReference>
<evidence type="ECO:0000256" key="5">
    <source>
        <dbReference type="ARBA" id="ARBA00022793"/>
    </source>
</evidence>
<dbReference type="PROSITE" id="PS00614">
    <property type="entry name" value="IGPS"/>
    <property type="match status" value="1"/>
</dbReference>
<dbReference type="CDD" id="cd00331">
    <property type="entry name" value="IGPS"/>
    <property type="match status" value="1"/>
</dbReference>
<reference evidence="10" key="1">
    <citation type="journal article" date="2015" name="Nature">
        <title>Complex archaea that bridge the gap between prokaryotes and eukaryotes.</title>
        <authorList>
            <person name="Spang A."/>
            <person name="Saw J.H."/>
            <person name="Jorgensen S.L."/>
            <person name="Zaremba-Niedzwiedzka K."/>
            <person name="Martijn J."/>
            <person name="Lind A.E."/>
            <person name="van Eijk R."/>
            <person name="Schleper C."/>
            <person name="Guy L."/>
            <person name="Ettema T.J."/>
        </authorList>
    </citation>
    <scope>NUCLEOTIDE SEQUENCE</scope>
</reference>
<proteinExistence type="inferred from homology"/>
<evidence type="ECO:0000313" key="10">
    <source>
        <dbReference type="EMBL" id="KKO03522.1"/>
    </source>
</evidence>
<dbReference type="PANTHER" id="PTHR22854:SF2">
    <property type="entry name" value="INDOLE-3-GLYCEROL-PHOSPHATE SYNTHASE"/>
    <property type="match status" value="1"/>
</dbReference>
<name>A0A0F9XVV0_9ZZZZ</name>
<keyword evidence="4" id="KW-0028">Amino-acid biosynthesis</keyword>
<dbReference type="EMBL" id="LAZR01000026">
    <property type="protein sequence ID" value="KKO03522.1"/>
    <property type="molecule type" value="Genomic_DNA"/>
</dbReference>
<organism evidence="10">
    <name type="scientific">marine sediment metagenome</name>
    <dbReference type="NCBI Taxonomy" id="412755"/>
    <lineage>
        <taxon>unclassified sequences</taxon>
        <taxon>metagenomes</taxon>
        <taxon>ecological metagenomes</taxon>
    </lineage>
</organism>
<dbReference type="InterPro" id="IPR045186">
    <property type="entry name" value="Indole-3-glycerol_P_synth"/>
</dbReference>
<dbReference type="InterPro" id="IPR001468">
    <property type="entry name" value="Indole-3-GlycerolPSynthase_CS"/>
</dbReference>
<dbReference type="AlphaFoldDB" id="A0A0F9XVV0"/>
<sequence>MAKNILDTILETKRKEVASLRSKVAPAEWAARAGAAPRARNFFAPVTKGPDGTVNLIAEVKKASPSAGVIRPDFDPVAIARQYEAGGAAALSVLTDQPYFQGHLDDLTAIREAVTLPILRKDFIVDPIQVYESRAAGADAILLIAAALKPAALLDLMILSTELRMTTLVEVHDADELLAVRSAVGFPHRRYSLLGINNRDLTTFEVDIATTLRLADMAEGVPLVSESGIRTAEDVRRLAGAGVKAILVGETLMRSDDITGEIDRLIGPQRSR</sequence>
<evidence type="ECO:0000256" key="3">
    <source>
        <dbReference type="ARBA" id="ARBA00012362"/>
    </source>
</evidence>
<keyword evidence="5" id="KW-0210">Decarboxylase</keyword>
<comment type="pathway">
    <text evidence="2">Amino-acid biosynthesis; L-tryptophan biosynthesis; L-tryptophan from chorismate: step 4/5.</text>
</comment>
<keyword evidence="6" id="KW-0822">Tryptophan biosynthesis</keyword>
<feature type="domain" description="Indole-3-glycerol phosphate synthase" evidence="9">
    <location>
        <begin position="6"/>
        <end position="265"/>
    </location>
</feature>
<dbReference type="Pfam" id="PF00218">
    <property type="entry name" value="IGPS"/>
    <property type="match status" value="1"/>
</dbReference>
<keyword evidence="8" id="KW-0456">Lyase</keyword>
<dbReference type="InterPro" id="IPR013798">
    <property type="entry name" value="Indole-3-glycerol_P_synth_dom"/>
</dbReference>
<dbReference type="PANTHER" id="PTHR22854">
    <property type="entry name" value="TRYPTOPHAN BIOSYNTHESIS PROTEIN"/>
    <property type="match status" value="1"/>
</dbReference>
<evidence type="ECO:0000259" key="9">
    <source>
        <dbReference type="Pfam" id="PF00218"/>
    </source>
</evidence>
<accession>A0A0F9XVV0</accession>
<dbReference type="HAMAP" id="MF_00134_B">
    <property type="entry name" value="IGPS_B"/>
    <property type="match status" value="1"/>
</dbReference>
<keyword evidence="7" id="KW-0057">Aromatic amino acid biosynthesis</keyword>
<evidence type="ECO:0000256" key="1">
    <source>
        <dbReference type="ARBA" id="ARBA00001633"/>
    </source>
</evidence>
<dbReference type="UniPathway" id="UPA00035">
    <property type="reaction ID" value="UER00043"/>
</dbReference>
<evidence type="ECO:0000256" key="8">
    <source>
        <dbReference type="ARBA" id="ARBA00023239"/>
    </source>
</evidence>
<comment type="catalytic activity">
    <reaction evidence="1">
        <text>1-(2-carboxyphenylamino)-1-deoxy-D-ribulose 5-phosphate + H(+) = (1S,2R)-1-C-(indol-3-yl)glycerol 3-phosphate + CO2 + H2O</text>
        <dbReference type="Rhea" id="RHEA:23476"/>
        <dbReference type="ChEBI" id="CHEBI:15377"/>
        <dbReference type="ChEBI" id="CHEBI:15378"/>
        <dbReference type="ChEBI" id="CHEBI:16526"/>
        <dbReference type="ChEBI" id="CHEBI:58613"/>
        <dbReference type="ChEBI" id="CHEBI:58866"/>
        <dbReference type="EC" id="4.1.1.48"/>
    </reaction>
</comment>
<dbReference type="GO" id="GO:0004425">
    <property type="term" value="F:indole-3-glycerol-phosphate synthase activity"/>
    <property type="evidence" value="ECO:0007669"/>
    <property type="project" value="UniProtKB-EC"/>
</dbReference>
<protein>
    <recommendedName>
        <fullName evidence="3">indole-3-glycerol-phosphate synthase</fullName>
        <ecNumber evidence="3">4.1.1.48</ecNumber>
    </recommendedName>
</protein>
<dbReference type="FunFam" id="3.20.20.70:FF:000024">
    <property type="entry name" value="Indole-3-glycerol phosphate synthase"/>
    <property type="match status" value="1"/>
</dbReference>
<dbReference type="InterPro" id="IPR011060">
    <property type="entry name" value="RibuloseP-bd_barrel"/>
</dbReference>
<evidence type="ECO:0000256" key="2">
    <source>
        <dbReference type="ARBA" id="ARBA00004696"/>
    </source>
</evidence>
<comment type="caution">
    <text evidence="10">The sequence shown here is derived from an EMBL/GenBank/DDBJ whole genome shotgun (WGS) entry which is preliminary data.</text>
</comment>
<evidence type="ECO:0000256" key="7">
    <source>
        <dbReference type="ARBA" id="ARBA00023141"/>
    </source>
</evidence>
<evidence type="ECO:0000256" key="6">
    <source>
        <dbReference type="ARBA" id="ARBA00022822"/>
    </source>
</evidence>
<dbReference type="NCBIfam" id="NF001377">
    <property type="entry name" value="PRK00278.2-4"/>
    <property type="match status" value="1"/>
</dbReference>
<dbReference type="SUPFAM" id="SSF51366">
    <property type="entry name" value="Ribulose-phoshate binding barrel"/>
    <property type="match status" value="1"/>
</dbReference>
<dbReference type="GO" id="GO:0000162">
    <property type="term" value="P:L-tryptophan biosynthetic process"/>
    <property type="evidence" value="ECO:0007669"/>
    <property type="project" value="UniProtKB-UniPathway"/>
</dbReference>
<gene>
    <name evidence="10" type="ORF">LCGC14_0094470</name>
</gene>
<dbReference type="Gene3D" id="3.20.20.70">
    <property type="entry name" value="Aldolase class I"/>
    <property type="match status" value="1"/>
</dbReference>
<dbReference type="InterPro" id="IPR013785">
    <property type="entry name" value="Aldolase_TIM"/>
</dbReference>
<dbReference type="EC" id="4.1.1.48" evidence="3"/>